<protein>
    <submittedName>
        <fullName evidence="1">Uncharacterized protein</fullName>
    </submittedName>
</protein>
<feature type="non-terminal residue" evidence="1">
    <location>
        <position position="1"/>
    </location>
</feature>
<dbReference type="AlphaFoldDB" id="A0A9P8DZ84"/>
<dbReference type="EMBL" id="JAHFXF010001665">
    <property type="protein sequence ID" value="KAG9664900.1"/>
    <property type="molecule type" value="Genomic_DNA"/>
</dbReference>
<feature type="non-terminal residue" evidence="1">
    <location>
        <position position="289"/>
    </location>
</feature>
<name>A0A9P8DZ84_AURME</name>
<comment type="caution">
    <text evidence="1">The sequence shown here is derived from an EMBL/GenBank/DDBJ whole genome shotgun (WGS) entry which is preliminary data.</text>
</comment>
<accession>A0A9P8DZ84</accession>
<dbReference type="Proteomes" id="UP000779574">
    <property type="component" value="Unassembled WGS sequence"/>
</dbReference>
<gene>
    <name evidence="1" type="ORF">KCU76_g18573</name>
</gene>
<evidence type="ECO:0000313" key="2">
    <source>
        <dbReference type="Proteomes" id="UP000779574"/>
    </source>
</evidence>
<proteinExistence type="predicted"/>
<organism evidence="1 2">
    <name type="scientific">Aureobasidium melanogenum</name>
    <name type="common">Aureobasidium pullulans var. melanogenum</name>
    <dbReference type="NCBI Taxonomy" id="46634"/>
    <lineage>
        <taxon>Eukaryota</taxon>
        <taxon>Fungi</taxon>
        <taxon>Dikarya</taxon>
        <taxon>Ascomycota</taxon>
        <taxon>Pezizomycotina</taxon>
        <taxon>Dothideomycetes</taxon>
        <taxon>Dothideomycetidae</taxon>
        <taxon>Dothideales</taxon>
        <taxon>Saccotheciaceae</taxon>
        <taxon>Aureobasidium</taxon>
    </lineage>
</organism>
<reference evidence="1" key="2">
    <citation type="submission" date="2021-08" db="EMBL/GenBank/DDBJ databases">
        <authorList>
            <person name="Gostincar C."/>
            <person name="Sun X."/>
            <person name="Song Z."/>
            <person name="Gunde-Cimerman N."/>
        </authorList>
    </citation>
    <scope>NUCLEOTIDE SEQUENCE</scope>
    <source>
        <strain evidence="1">EXF-9911</strain>
    </source>
</reference>
<sequence length="289" mass="32335">TAAGIPTWSPTVVLICRSTAYVWQSGRDAQFSADCGRMYQSVNNISAPRLRPTMHADVPHKWLWCDGHSQVTKWYMNVPSRPRYNTFILSFVNTANRAWVKAINPQAKLSDLDRTIVECLLNDPIPADVMIATLQDYNHYIGGIKGDLKQTGLIPWEDEATSDAAIEKGVGELYKLIEKTQEKYFEAEDARVSTKGKGNKKNKGKGKAITNINNKAEEDEEMQDVDNDDEHTMPSFNDMNVELTAAGNAPATVKEKGKGKASVKFGELPFVGGKKKDDDDEEWKNFFLK</sequence>
<dbReference type="OrthoDB" id="3941189at2759"/>
<evidence type="ECO:0000313" key="1">
    <source>
        <dbReference type="EMBL" id="KAG9664900.1"/>
    </source>
</evidence>
<reference evidence="1" key="1">
    <citation type="journal article" date="2021" name="J Fungi (Basel)">
        <title>Virulence traits and population genomics of the black yeast Aureobasidium melanogenum.</title>
        <authorList>
            <person name="Cernosa A."/>
            <person name="Sun X."/>
            <person name="Gostincar C."/>
            <person name="Fang C."/>
            <person name="Gunde-Cimerman N."/>
            <person name="Song Z."/>
        </authorList>
    </citation>
    <scope>NUCLEOTIDE SEQUENCE</scope>
    <source>
        <strain evidence="1">EXF-9911</strain>
    </source>
</reference>